<keyword evidence="3" id="KW-1185">Reference proteome</keyword>
<keyword evidence="1" id="KW-0472">Membrane</keyword>
<evidence type="ECO:0000313" key="2">
    <source>
        <dbReference type="EMBL" id="RDD79804.1"/>
    </source>
</evidence>
<comment type="caution">
    <text evidence="2">The sequence shown here is derived from an EMBL/GenBank/DDBJ whole genome shotgun (WGS) entry which is preliminary data.</text>
</comment>
<dbReference type="PROSITE" id="PS51257">
    <property type="entry name" value="PROKAR_LIPOPROTEIN"/>
    <property type="match status" value="1"/>
</dbReference>
<proteinExistence type="predicted"/>
<feature type="transmembrane region" description="Helical" evidence="1">
    <location>
        <begin position="92"/>
        <end position="116"/>
    </location>
</feature>
<dbReference type="Proteomes" id="UP000253782">
    <property type="component" value="Unassembled WGS sequence"/>
</dbReference>
<feature type="transmembrane region" description="Helical" evidence="1">
    <location>
        <begin position="7"/>
        <end position="29"/>
    </location>
</feature>
<dbReference type="RefSeq" id="WP_114847354.1">
    <property type="nucleotide sequence ID" value="NZ_JBHSPE010000001.1"/>
</dbReference>
<evidence type="ECO:0000313" key="3">
    <source>
        <dbReference type="Proteomes" id="UP000253782"/>
    </source>
</evidence>
<feature type="transmembrane region" description="Helical" evidence="1">
    <location>
        <begin position="49"/>
        <end position="69"/>
    </location>
</feature>
<reference evidence="2 3" key="1">
    <citation type="submission" date="2018-07" db="EMBL/GenBank/DDBJ databases">
        <title>Dyella tabacisoli L4-6T, whole genome shotgun sequence.</title>
        <authorList>
            <person name="Zhou X.-K."/>
            <person name="Li W.-J."/>
            <person name="Duan Y.-Q."/>
        </authorList>
    </citation>
    <scope>NUCLEOTIDE SEQUENCE [LARGE SCALE GENOMIC DNA]</scope>
    <source>
        <strain evidence="2 3">L4-6</strain>
    </source>
</reference>
<organism evidence="2 3">
    <name type="scientific">Dyella tabacisoli</name>
    <dbReference type="NCBI Taxonomy" id="2282381"/>
    <lineage>
        <taxon>Bacteria</taxon>
        <taxon>Pseudomonadati</taxon>
        <taxon>Pseudomonadota</taxon>
        <taxon>Gammaproteobacteria</taxon>
        <taxon>Lysobacterales</taxon>
        <taxon>Rhodanobacteraceae</taxon>
        <taxon>Dyella</taxon>
    </lineage>
</organism>
<dbReference type="EMBL" id="QQAH01000024">
    <property type="protein sequence ID" value="RDD79804.1"/>
    <property type="molecule type" value="Genomic_DNA"/>
</dbReference>
<dbReference type="AlphaFoldDB" id="A0A369UGF4"/>
<keyword evidence="1" id="KW-0812">Transmembrane</keyword>
<protein>
    <submittedName>
        <fullName evidence="2">Uncharacterized protein</fullName>
    </submittedName>
</protein>
<dbReference type="OrthoDB" id="7063443at2"/>
<gene>
    <name evidence="2" type="ORF">DVJ77_20275</name>
</gene>
<evidence type="ECO:0000256" key="1">
    <source>
        <dbReference type="SAM" id="Phobius"/>
    </source>
</evidence>
<sequence>MKATAGGAIAIVLLAIYVYLIVAGCLLVGSQAGAAADAQIPAHFNDVMSQTLSVIGGLVSALVIAELAITKPGEAPVARVLAVDASARSKNILMWVTGLYILVWLLAGLAAFMVGMNSPNKLPPLTSVGQSWFGLAVAAAYAYFGLKPQ</sequence>
<accession>A0A369UGF4</accession>
<name>A0A369UGF4_9GAMM</name>
<keyword evidence="1" id="KW-1133">Transmembrane helix</keyword>
<feature type="transmembrane region" description="Helical" evidence="1">
    <location>
        <begin position="128"/>
        <end position="146"/>
    </location>
</feature>